<evidence type="ECO:0000313" key="2">
    <source>
        <dbReference type="Proteomes" id="UP000193228"/>
    </source>
</evidence>
<accession>A0A1X7ID10</accession>
<keyword evidence="2" id="KW-1185">Reference proteome</keyword>
<dbReference type="AlphaFoldDB" id="A0A1X7ID10"/>
<dbReference type="EMBL" id="FXAT01000001">
    <property type="protein sequence ID" value="SMG12512.1"/>
    <property type="molecule type" value="Genomic_DNA"/>
</dbReference>
<evidence type="ECO:0000313" key="1">
    <source>
        <dbReference type="EMBL" id="SMG12512.1"/>
    </source>
</evidence>
<dbReference type="OrthoDB" id="9102511at2"/>
<name>A0A1X7ID10_9BURK</name>
<proteinExistence type="predicted"/>
<dbReference type="RefSeq" id="WP_085480728.1">
    <property type="nucleotide sequence ID" value="NZ_FXAT01000001.1"/>
</dbReference>
<dbReference type="STRING" id="1515439.SAMN06265784_101571"/>
<protein>
    <submittedName>
        <fullName evidence="1">Uncharacterized protein</fullName>
    </submittedName>
</protein>
<dbReference type="Proteomes" id="UP000193228">
    <property type="component" value="Unassembled WGS sequence"/>
</dbReference>
<gene>
    <name evidence="1" type="ORF">SAMN06265784_101571</name>
</gene>
<sequence length="94" mass="10730">MELQFILDNVPQAFHSDTNVFVAGCFICLAWPRIEITADSKKAVVMCPSEEWAFPRDNTPLIPFLKRFPGLCASVIDAHPRLQRSFLDYCNNLE</sequence>
<organism evidence="1 2">
    <name type="scientific">Paraburkholderia susongensis</name>
    <dbReference type="NCBI Taxonomy" id="1515439"/>
    <lineage>
        <taxon>Bacteria</taxon>
        <taxon>Pseudomonadati</taxon>
        <taxon>Pseudomonadota</taxon>
        <taxon>Betaproteobacteria</taxon>
        <taxon>Burkholderiales</taxon>
        <taxon>Burkholderiaceae</taxon>
        <taxon>Paraburkholderia</taxon>
    </lineage>
</organism>
<reference evidence="2" key="1">
    <citation type="submission" date="2017-04" db="EMBL/GenBank/DDBJ databases">
        <authorList>
            <person name="Varghese N."/>
            <person name="Submissions S."/>
        </authorList>
    </citation>
    <scope>NUCLEOTIDE SEQUENCE [LARGE SCALE GENOMIC DNA]</scope>
    <source>
        <strain evidence="2">LMG 29540</strain>
    </source>
</reference>